<dbReference type="RefSeq" id="WP_175105183.1">
    <property type="nucleotide sequence ID" value="NZ_CADIKM010000010.1"/>
</dbReference>
<dbReference type="PANTHER" id="PTHR21496:SF23">
    <property type="entry name" value="3-PHENYLPROPIONATE_CINNAMIC ACID DIOXYGENASE FERREDOXIN SUBUNIT"/>
    <property type="match status" value="1"/>
</dbReference>
<keyword evidence="8" id="KW-0223">Dioxygenase</keyword>
<evidence type="ECO:0000313" key="8">
    <source>
        <dbReference type="EMBL" id="CAB3788474.1"/>
    </source>
</evidence>
<dbReference type="GO" id="GO:0042128">
    <property type="term" value="P:nitrate assimilation"/>
    <property type="evidence" value="ECO:0007669"/>
    <property type="project" value="UniProtKB-KW"/>
</dbReference>
<dbReference type="SUPFAM" id="SSF50022">
    <property type="entry name" value="ISP domain"/>
    <property type="match status" value="1"/>
</dbReference>
<dbReference type="InterPro" id="IPR017941">
    <property type="entry name" value="Rieske_2Fe-2S"/>
</dbReference>
<evidence type="ECO:0000256" key="5">
    <source>
        <dbReference type="ARBA" id="ARBA00023014"/>
    </source>
</evidence>
<feature type="domain" description="Rieske" evidence="7">
    <location>
        <begin position="6"/>
        <end position="103"/>
    </location>
</feature>
<name>A0A6S7CFD3_9BURK</name>
<sequence length="130" mass="13811">MTVSEWLYVCEADDIPALGARVVERAHGLPIAVFRNAADNVFALLDRCPHKGGPLSQGIVHGDQVTCPLHSFAISLDSGLVQAPDEGCAAIFAIRRDGQAIYLKRSEVASIGIDDGAGAPQPISFETRRA</sequence>
<evidence type="ECO:0000256" key="1">
    <source>
        <dbReference type="ARBA" id="ARBA00022714"/>
    </source>
</evidence>
<dbReference type="InterPro" id="IPR012748">
    <property type="entry name" value="Rieske-like_NirD"/>
</dbReference>
<dbReference type="PANTHER" id="PTHR21496">
    <property type="entry name" value="FERREDOXIN-RELATED"/>
    <property type="match status" value="1"/>
</dbReference>
<evidence type="ECO:0000256" key="4">
    <source>
        <dbReference type="ARBA" id="ARBA00023004"/>
    </source>
</evidence>
<keyword evidence="9" id="KW-1185">Reference proteome</keyword>
<dbReference type="InterPro" id="IPR036922">
    <property type="entry name" value="Rieske_2Fe-2S_sf"/>
</dbReference>
<protein>
    <submittedName>
        <fullName evidence="8">3-phenylpropionate/cinnamic acid dioxygenase ferredoxin subunit</fullName>
    </submittedName>
</protein>
<evidence type="ECO:0000313" key="9">
    <source>
        <dbReference type="Proteomes" id="UP000494115"/>
    </source>
</evidence>
<keyword evidence="4" id="KW-0408">Iron</keyword>
<evidence type="ECO:0000259" key="7">
    <source>
        <dbReference type="PROSITE" id="PS51296"/>
    </source>
</evidence>
<dbReference type="AlphaFoldDB" id="A0A6S7CFD3"/>
<accession>A0A6S7CFD3</accession>
<dbReference type="EMBL" id="CADIKM010000010">
    <property type="protein sequence ID" value="CAB3788474.1"/>
    <property type="molecule type" value="Genomic_DNA"/>
</dbReference>
<keyword evidence="2" id="KW-0479">Metal-binding</keyword>
<dbReference type="GO" id="GO:0051213">
    <property type="term" value="F:dioxygenase activity"/>
    <property type="evidence" value="ECO:0007669"/>
    <property type="project" value="UniProtKB-KW"/>
</dbReference>
<dbReference type="NCBIfam" id="TIGR02378">
    <property type="entry name" value="nirD_assim_sml"/>
    <property type="match status" value="1"/>
</dbReference>
<organism evidence="8 9">
    <name type="scientific">Pararobbsia alpina</name>
    <dbReference type="NCBI Taxonomy" id="621374"/>
    <lineage>
        <taxon>Bacteria</taxon>
        <taxon>Pseudomonadati</taxon>
        <taxon>Pseudomonadota</taxon>
        <taxon>Betaproteobacteria</taxon>
        <taxon>Burkholderiales</taxon>
        <taxon>Burkholderiaceae</taxon>
        <taxon>Pararobbsia</taxon>
    </lineage>
</organism>
<keyword evidence="5" id="KW-0411">Iron-sulfur</keyword>
<evidence type="ECO:0000256" key="2">
    <source>
        <dbReference type="ARBA" id="ARBA00022723"/>
    </source>
</evidence>
<reference evidence="8 9" key="1">
    <citation type="submission" date="2020-04" db="EMBL/GenBank/DDBJ databases">
        <authorList>
            <person name="De Canck E."/>
        </authorList>
    </citation>
    <scope>NUCLEOTIDE SEQUENCE [LARGE SCALE GENOMIC DNA]</scope>
    <source>
        <strain evidence="8 9">LMG 28138</strain>
    </source>
</reference>
<dbReference type="Pfam" id="PF00355">
    <property type="entry name" value="Rieske"/>
    <property type="match status" value="1"/>
</dbReference>
<proteinExistence type="predicted"/>
<dbReference type="PROSITE" id="PS51296">
    <property type="entry name" value="RIESKE"/>
    <property type="match status" value="1"/>
</dbReference>
<gene>
    <name evidence="8" type="primary">hcaC</name>
    <name evidence="8" type="ORF">LMG28138_02616</name>
</gene>
<keyword evidence="1" id="KW-0001">2Fe-2S</keyword>
<dbReference type="Gene3D" id="2.102.10.10">
    <property type="entry name" value="Rieske [2Fe-2S] iron-sulphur domain"/>
    <property type="match status" value="1"/>
</dbReference>
<dbReference type="Proteomes" id="UP000494115">
    <property type="component" value="Unassembled WGS sequence"/>
</dbReference>
<dbReference type="CDD" id="cd03530">
    <property type="entry name" value="Rieske_NirD_small_Bacillus"/>
    <property type="match status" value="1"/>
</dbReference>
<keyword evidence="3" id="KW-0560">Oxidoreductase</keyword>
<dbReference type="GO" id="GO:0046872">
    <property type="term" value="F:metal ion binding"/>
    <property type="evidence" value="ECO:0007669"/>
    <property type="project" value="UniProtKB-KW"/>
</dbReference>
<dbReference type="GO" id="GO:0051537">
    <property type="term" value="F:2 iron, 2 sulfur cluster binding"/>
    <property type="evidence" value="ECO:0007669"/>
    <property type="project" value="UniProtKB-KW"/>
</dbReference>
<evidence type="ECO:0000256" key="3">
    <source>
        <dbReference type="ARBA" id="ARBA00023002"/>
    </source>
</evidence>
<keyword evidence="6" id="KW-0534">Nitrate assimilation</keyword>
<dbReference type="GO" id="GO:0008942">
    <property type="term" value="F:nitrite reductase [NAD(P)H] activity"/>
    <property type="evidence" value="ECO:0007669"/>
    <property type="project" value="InterPro"/>
</dbReference>
<evidence type="ECO:0000256" key="6">
    <source>
        <dbReference type="ARBA" id="ARBA00023063"/>
    </source>
</evidence>